<dbReference type="RefSeq" id="WP_093346188.1">
    <property type="nucleotide sequence ID" value="NZ_FOUY01000020.1"/>
</dbReference>
<dbReference type="PRINTS" id="PR00081">
    <property type="entry name" value="GDHRDH"/>
</dbReference>
<evidence type="ECO:0000313" key="5">
    <source>
        <dbReference type="Proteomes" id="UP000199614"/>
    </source>
</evidence>
<accession>A0A1I5BGX8</accession>
<dbReference type="PANTHER" id="PTHR42901:SF1">
    <property type="entry name" value="ALCOHOL DEHYDROGENASE"/>
    <property type="match status" value="1"/>
</dbReference>
<dbReference type="CDD" id="cd05233">
    <property type="entry name" value="SDR_c"/>
    <property type="match status" value="1"/>
</dbReference>
<dbReference type="InterPro" id="IPR002347">
    <property type="entry name" value="SDR_fam"/>
</dbReference>
<dbReference type="STRING" id="260086.SAMN05216207_102084"/>
<dbReference type="Gene3D" id="3.40.50.720">
    <property type="entry name" value="NAD(P)-binding Rossmann-like Domain"/>
    <property type="match status" value="1"/>
</dbReference>
<dbReference type="Proteomes" id="UP000199614">
    <property type="component" value="Unassembled WGS sequence"/>
</dbReference>
<dbReference type="EMBL" id="FOUY01000020">
    <property type="protein sequence ID" value="SFN73741.1"/>
    <property type="molecule type" value="Genomic_DNA"/>
</dbReference>
<gene>
    <name evidence="4" type="ORF">SAMN05216207_102084</name>
</gene>
<keyword evidence="2" id="KW-0560">Oxidoreductase</keyword>
<name>A0A1I5BGX8_PSUAM</name>
<dbReference type="Pfam" id="PF00106">
    <property type="entry name" value="adh_short"/>
    <property type="match status" value="1"/>
</dbReference>
<evidence type="ECO:0000313" key="4">
    <source>
        <dbReference type="EMBL" id="SFN73741.1"/>
    </source>
</evidence>
<proteinExistence type="inferred from homology"/>
<organism evidence="4 5">
    <name type="scientific">Pseudonocardia ammonioxydans</name>
    <dbReference type="NCBI Taxonomy" id="260086"/>
    <lineage>
        <taxon>Bacteria</taxon>
        <taxon>Bacillati</taxon>
        <taxon>Actinomycetota</taxon>
        <taxon>Actinomycetes</taxon>
        <taxon>Pseudonocardiales</taxon>
        <taxon>Pseudonocardiaceae</taxon>
        <taxon>Pseudonocardia</taxon>
    </lineage>
</organism>
<evidence type="ECO:0000256" key="3">
    <source>
        <dbReference type="SAM" id="MobiDB-lite"/>
    </source>
</evidence>
<feature type="region of interest" description="Disordered" evidence="3">
    <location>
        <begin position="202"/>
        <end position="286"/>
    </location>
</feature>
<dbReference type="AlphaFoldDB" id="A0A1I5BGX8"/>
<comment type="similarity">
    <text evidence="1">Belongs to the short-chain dehydrogenases/reductases (SDR) family.</text>
</comment>
<keyword evidence="5" id="KW-1185">Reference proteome</keyword>
<evidence type="ECO:0000256" key="1">
    <source>
        <dbReference type="ARBA" id="ARBA00006484"/>
    </source>
</evidence>
<reference evidence="4 5" key="1">
    <citation type="submission" date="2016-10" db="EMBL/GenBank/DDBJ databases">
        <authorList>
            <person name="de Groot N.N."/>
        </authorList>
    </citation>
    <scope>NUCLEOTIDE SEQUENCE [LARGE SCALE GENOMIC DNA]</scope>
    <source>
        <strain evidence="4 5">CGMCC 4.1877</strain>
    </source>
</reference>
<dbReference type="InterPro" id="IPR036291">
    <property type="entry name" value="NAD(P)-bd_dom_sf"/>
</dbReference>
<protein>
    <submittedName>
        <fullName evidence="4">Short-chain dehydrogenase</fullName>
    </submittedName>
</protein>
<dbReference type="SUPFAM" id="SSF51735">
    <property type="entry name" value="NAD(P)-binding Rossmann-fold domains"/>
    <property type="match status" value="1"/>
</dbReference>
<dbReference type="GO" id="GO:0016491">
    <property type="term" value="F:oxidoreductase activity"/>
    <property type="evidence" value="ECO:0007669"/>
    <property type="project" value="UniProtKB-KW"/>
</dbReference>
<dbReference type="PANTHER" id="PTHR42901">
    <property type="entry name" value="ALCOHOL DEHYDROGENASE"/>
    <property type="match status" value="1"/>
</dbReference>
<evidence type="ECO:0000256" key="2">
    <source>
        <dbReference type="ARBA" id="ARBA00023002"/>
    </source>
</evidence>
<sequence length="318" mass="31994">MPTALVTGASHGLGEAYARELAERGYSIVLVARDADLLAEMAERIGRATGAIVEPLAADLADPAGVTAVERRIADPAPPVELLVHTAAGATGIAAGATDQLVRAAATAMTARGRGGILAVAEDPGPDEDAWSRPAAIAGPVAASLHGTGVTITVVVAGRAASQPAEVVHRSLRDLARGRTVSLPGRLQRLVTRPAGRLAARVTGHGRPRPEPGPMAGHTRPSPVPTPFRDAPSPVRAVPAGGGGPSVLPELPARPAHVPAAGSPVARESGTGPLPAVPARPGIEGTGRTRVVVHRLPGPPRPVQGPGYHGATVRLATG</sequence>
<dbReference type="OrthoDB" id="9810734at2"/>